<name>A0A537KQT8_9BACT</name>
<organism evidence="1 2">
    <name type="scientific">Candidatus Segetimicrobium genomatis</name>
    <dbReference type="NCBI Taxonomy" id="2569760"/>
    <lineage>
        <taxon>Bacteria</taxon>
        <taxon>Bacillati</taxon>
        <taxon>Candidatus Sysuimicrobiota</taxon>
        <taxon>Candidatus Sysuimicrobiia</taxon>
        <taxon>Candidatus Sysuimicrobiales</taxon>
        <taxon>Candidatus Segetimicrobiaceae</taxon>
        <taxon>Candidatus Segetimicrobium</taxon>
    </lineage>
</organism>
<evidence type="ECO:0000313" key="2">
    <source>
        <dbReference type="Proteomes" id="UP000319353"/>
    </source>
</evidence>
<sequence length="80" mass="8772">MERVLSDGVTGSQAQCFIDLTTIREDLTYSVSLPNLHASSRMRRQRSATFTTSVSVPAPEAINNGSCTELSYIRHVVVKA</sequence>
<dbReference type="EMBL" id="VBAL01000189">
    <property type="protein sequence ID" value="TMI98052.1"/>
    <property type="molecule type" value="Genomic_DNA"/>
</dbReference>
<reference evidence="1 2" key="1">
    <citation type="journal article" date="2019" name="Nat. Microbiol.">
        <title>Mediterranean grassland soil C-N compound turnover is dependent on rainfall and depth, and is mediated by genomically divergent microorganisms.</title>
        <authorList>
            <person name="Diamond S."/>
            <person name="Andeer P.F."/>
            <person name="Li Z."/>
            <person name="Crits-Christoph A."/>
            <person name="Burstein D."/>
            <person name="Anantharaman K."/>
            <person name="Lane K.R."/>
            <person name="Thomas B.C."/>
            <person name="Pan C."/>
            <person name="Northen T.R."/>
            <person name="Banfield J.F."/>
        </authorList>
    </citation>
    <scope>NUCLEOTIDE SEQUENCE [LARGE SCALE GENOMIC DNA]</scope>
    <source>
        <strain evidence="1">NP_4</strain>
    </source>
</reference>
<dbReference type="AlphaFoldDB" id="A0A537KQT8"/>
<gene>
    <name evidence="1" type="ORF">E6H01_12840</name>
</gene>
<dbReference type="Proteomes" id="UP000319353">
    <property type="component" value="Unassembled WGS sequence"/>
</dbReference>
<evidence type="ECO:0000313" key="1">
    <source>
        <dbReference type="EMBL" id="TMI98052.1"/>
    </source>
</evidence>
<protein>
    <submittedName>
        <fullName evidence="1">Uncharacterized protein</fullName>
    </submittedName>
</protein>
<accession>A0A537KQT8</accession>
<comment type="caution">
    <text evidence="1">The sequence shown here is derived from an EMBL/GenBank/DDBJ whole genome shotgun (WGS) entry which is preliminary data.</text>
</comment>
<proteinExistence type="predicted"/>